<reference evidence="2 3" key="1">
    <citation type="submission" date="2020-08" db="EMBL/GenBank/DDBJ databases">
        <title>Sequencing the genomes of 1000 actinobacteria strains.</title>
        <authorList>
            <person name="Klenk H.-P."/>
        </authorList>
    </citation>
    <scope>NUCLEOTIDE SEQUENCE [LARGE SCALE GENOMIC DNA]</scope>
    <source>
        <strain evidence="2 3">DSM 45518</strain>
    </source>
</reference>
<dbReference type="InterPro" id="IPR000073">
    <property type="entry name" value="AB_hydrolase_1"/>
</dbReference>
<keyword evidence="3" id="KW-1185">Reference proteome</keyword>
<dbReference type="AlphaFoldDB" id="A0A7W7CKB2"/>
<dbReference type="RefSeq" id="WP_184949085.1">
    <property type="nucleotide sequence ID" value="NZ_BOMC01000040.1"/>
</dbReference>
<name>A0A7W7CKB2_9ACTN</name>
<dbReference type="PANTHER" id="PTHR37017">
    <property type="entry name" value="AB HYDROLASE-1 DOMAIN-CONTAINING PROTEIN-RELATED"/>
    <property type="match status" value="1"/>
</dbReference>
<dbReference type="Proteomes" id="UP000542742">
    <property type="component" value="Unassembled WGS sequence"/>
</dbReference>
<comment type="caution">
    <text evidence="2">The sequence shown here is derived from an EMBL/GenBank/DDBJ whole genome shotgun (WGS) entry which is preliminary data.</text>
</comment>
<proteinExistence type="predicted"/>
<dbReference type="SUPFAM" id="SSF53474">
    <property type="entry name" value="alpha/beta-Hydrolases"/>
    <property type="match status" value="1"/>
</dbReference>
<evidence type="ECO:0000313" key="2">
    <source>
        <dbReference type="EMBL" id="MBB4690075.1"/>
    </source>
</evidence>
<feature type="domain" description="AB hydrolase-1" evidence="1">
    <location>
        <begin position="5"/>
        <end position="224"/>
    </location>
</feature>
<organism evidence="2 3">
    <name type="scientific">Paractinoplanes abujensis</name>
    <dbReference type="NCBI Taxonomy" id="882441"/>
    <lineage>
        <taxon>Bacteria</taxon>
        <taxon>Bacillati</taxon>
        <taxon>Actinomycetota</taxon>
        <taxon>Actinomycetes</taxon>
        <taxon>Micromonosporales</taxon>
        <taxon>Micromonosporaceae</taxon>
        <taxon>Paractinoplanes</taxon>
    </lineage>
</organism>
<evidence type="ECO:0000259" key="1">
    <source>
        <dbReference type="Pfam" id="PF12697"/>
    </source>
</evidence>
<gene>
    <name evidence="2" type="ORF">BKA14_000223</name>
</gene>
<evidence type="ECO:0000313" key="3">
    <source>
        <dbReference type="Proteomes" id="UP000542742"/>
    </source>
</evidence>
<dbReference type="InterPro" id="IPR052897">
    <property type="entry name" value="Sec-Metab_Biosynth_Hydrolase"/>
</dbReference>
<dbReference type="PANTHER" id="PTHR37017:SF11">
    <property type="entry name" value="ESTERASE_LIPASE_THIOESTERASE DOMAIN-CONTAINING PROTEIN"/>
    <property type="match status" value="1"/>
</dbReference>
<dbReference type="GO" id="GO:0003824">
    <property type="term" value="F:catalytic activity"/>
    <property type="evidence" value="ECO:0007669"/>
    <property type="project" value="UniProtKB-ARBA"/>
</dbReference>
<dbReference type="InterPro" id="IPR029058">
    <property type="entry name" value="AB_hydrolase_fold"/>
</dbReference>
<dbReference type="EMBL" id="JACHMF010000001">
    <property type="protein sequence ID" value="MBB4690075.1"/>
    <property type="molecule type" value="Genomic_DNA"/>
</dbReference>
<accession>A0A7W7CKB2</accession>
<dbReference type="Gene3D" id="3.40.50.1820">
    <property type="entry name" value="alpha/beta hydrolase"/>
    <property type="match status" value="1"/>
</dbReference>
<protein>
    <submittedName>
        <fullName evidence="2">Pimeloyl-ACP methyl ester carboxylesterase</fullName>
    </submittedName>
</protein>
<dbReference type="Pfam" id="PF12697">
    <property type="entry name" value="Abhydrolase_6"/>
    <property type="match status" value="1"/>
</dbReference>
<sequence>MKPTIVLVHGAFAESASWNGVIELLKAQGYPAVAAANPLRGVKYDSDYLRATLASIEGDVVLVGHSYGGMLITNAATGNPAVKALVYVGAFAPDLGESAGDLAGKFPGSSLGETLSPVKLPDGSTDLYIKQELYHHQFAADSSAEAAAVLAVTQRPITEAALGEASPGEPAWKSIPSLFLFGSDDLNIPVAALRFMAERAGSRRTVELAGGSHTVAIPEAAQLVELIGEAASGA</sequence>